<evidence type="ECO:0000256" key="6">
    <source>
        <dbReference type="NCBIfam" id="TIGR00152"/>
    </source>
</evidence>
<evidence type="ECO:0000256" key="5">
    <source>
        <dbReference type="HAMAP-Rule" id="MF_00376"/>
    </source>
</evidence>
<dbReference type="NCBIfam" id="TIGR00152">
    <property type="entry name" value="dephospho-CoA kinase"/>
    <property type="match status" value="1"/>
</dbReference>
<keyword evidence="8" id="KW-1185">Reference proteome</keyword>
<comment type="pathway">
    <text evidence="5">Cofactor biosynthesis; coenzyme A biosynthesis; CoA from (R)-pantothenate: step 5/5.</text>
</comment>
<dbReference type="HAMAP" id="MF_00376">
    <property type="entry name" value="Dephospho_CoA_kinase"/>
    <property type="match status" value="1"/>
</dbReference>
<dbReference type="RefSeq" id="WP_325775178.1">
    <property type="nucleotide sequence ID" value="NZ_VTDN01000004.1"/>
</dbReference>
<proteinExistence type="inferred from homology"/>
<dbReference type="CDD" id="cd02022">
    <property type="entry name" value="DPCK"/>
    <property type="match status" value="1"/>
</dbReference>
<dbReference type="PROSITE" id="PS51219">
    <property type="entry name" value="DPCK"/>
    <property type="match status" value="1"/>
</dbReference>
<comment type="function">
    <text evidence="5">Catalyzes the phosphorylation of the 3'-hydroxyl group of dephosphocoenzyme A to form coenzyme A.</text>
</comment>
<protein>
    <recommendedName>
        <fullName evidence="5 6">Dephospho-CoA kinase</fullName>
        <ecNumber evidence="5 6">2.7.1.24</ecNumber>
    </recommendedName>
    <alternativeName>
        <fullName evidence="5">Dephosphocoenzyme A kinase</fullName>
    </alternativeName>
</protein>
<dbReference type="EC" id="2.7.1.24" evidence="5 6"/>
<evidence type="ECO:0000256" key="2">
    <source>
        <dbReference type="ARBA" id="ARBA00022741"/>
    </source>
</evidence>
<dbReference type="GO" id="GO:0004140">
    <property type="term" value="F:dephospho-CoA kinase activity"/>
    <property type="evidence" value="ECO:0007669"/>
    <property type="project" value="UniProtKB-EC"/>
</dbReference>
<dbReference type="Pfam" id="PF01121">
    <property type="entry name" value="CoaE"/>
    <property type="match status" value="1"/>
</dbReference>
<dbReference type="InterPro" id="IPR027417">
    <property type="entry name" value="P-loop_NTPase"/>
</dbReference>
<dbReference type="EMBL" id="VTDN01000004">
    <property type="protein sequence ID" value="MEB5476705.1"/>
    <property type="molecule type" value="Genomic_DNA"/>
</dbReference>
<evidence type="ECO:0000313" key="8">
    <source>
        <dbReference type="Proteomes" id="UP001339883"/>
    </source>
</evidence>
<sequence length="200" mass="22588">MSLVIGLTGGIGSGKSTASQWFEKKGIAVVDADIVAREIVLPGQPALKEIKETFGEWTIQNDGYLNRQALRSYIFQHVKARKQLEEITHPKIRASIIEQLNSTQSSYSILVSPLLFETEQHLLTDRTLLIDCTEAIQISRAVQRDHQSLEQIKKIIVAQMTRIEKQKRADDIVLNETSPDDLFSQLCPLHEKYLVLAHQA</sequence>
<dbReference type="InterPro" id="IPR001977">
    <property type="entry name" value="Depp_CoAkinase"/>
</dbReference>
<dbReference type="SUPFAM" id="SSF52540">
    <property type="entry name" value="P-loop containing nucleoside triphosphate hydrolases"/>
    <property type="match status" value="1"/>
</dbReference>
<keyword evidence="5 7" id="KW-0418">Kinase</keyword>
<keyword evidence="3 5" id="KW-0067">ATP-binding</keyword>
<feature type="binding site" evidence="5">
    <location>
        <begin position="12"/>
        <end position="17"/>
    </location>
    <ligand>
        <name>ATP</name>
        <dbReference type="ChEBI" id="CHEBI:30616"/>
    </ligand>
</feature>
<comment type="catalytic activity">
    <reaction evidence="5">
        <text>3'-dephospho-CoA + ATP = ADP + CoA + H(+)</text>
        <dbReference type="Rhea" id="RHEA:18245"/>
        <dbReference type="ChEBI" id="CHEBI:15378"/>
        <dbReference type="ChEBI" id="CHEBI:30616"/>
        <dbReference type="ChEBI" id="CHEBI:57287"/>
        <dbReference type="ChEBI" id="CHEBI:57328"/>
        <dbReference type="ChEBI" id="CHEBI:456216"/>
        <dbReference type="EC" id="2.7.1.24"/>
    </reaction>
</comment>
<evidence type="ECO:0000256" key="3">
    <source>
        <dbReference type="ARBA" id="ARBA00022840"/>
    </source>
</evidence>
<dbReference type="Gene3D" id="3.40.50.300">
    <property type="entry name" value="P-loop containing nucleotide triphosphate hydrolases"/>
    <property type="match status" value="1"/>
</dbReference>
<name>A0ABU6DSB6_9GAMM</name>
<dbReference type="Proteomes" id="UP001339883">
    <property type="component" value="Unassembled WGS sequence"/>
</dbReference>
<keyword evidence="5 7" id="KW-0808">Transferase</keyword>
<evidence type="ECO:0000256" key="1">
    <source>
        <dbReference type="ARBA" id="ARBA00009018"/>
    </source>
</evidence>
<comment type="similarity">
    <text evidence="1 5">Belongs to the CoaE family.</text>
</comment>
<accession>A0ABU6DSB6</accession>
<evidence type="ECO:0000256" key="4">
    <source>
        <dbReference type="ARBA" id="ARBA00022993"/>
    </source>
</evidence>
<keyword evidence="2 5" id="KW-0547">Nucleotide-binding</keyword>
<reference evidence="7 8" key="1">
    <citation type="submission" date="2019-08" db="EMBL/GenBank/DDBJ databases">
        <title>Five species of Acinetobacter isolated from floral nectar and animal pollinators.</title>
        <authorList>
            <person name="Hendry T.A."/>
        </authorList>
    </citation>
    <scope>NUCLEOTIDE SEQUENCE [LARGE SCALE GENOMIC DNA]</scope>
    <source>
        <strain evidence="7 8">MD18.27</strain>
    </source>
</reference>
<dbReference type="PANTHER" id="PTHR10695:SF46">
    <property type="entry name" value="BIFUNCTIONAL COENZYME A SYNTHASE-RELATED"/>
    <property type="match status" value="1"/>
</dbReference>
<gene>
    <name evidence="5" type="primary">coaE</name>
    <name evidence="7" type="ORF">I2F25_06545</name>
</gene>
<dbReference type="PANTHER" id="PTHR10695">
    <property type="entry name" value="DEPHOSPHO-COA KINASE-RELATED"/>
    <property type="match status" value="1"/>
</dbReference>
<keyword evidence="4 5" id="KW-0173">Coenzyme A biosynthesis</keyword>
<organism evidence="7 8">
    <name type="scientific">Acinetobacter pollinis</name>
    <dbReference type="NCBI Taxonomy" id="2605270"/>
    <lineage>
        <taxon>Bacteria</taxon>
        <taxon>Pseudomonadati</taxon>
        <taxon>Pseudomonadota</taxon>
        <taxon>Gammaproteobacteria</taxon>
        <taxon>Moraxellales</taxon>
        <taxon>Moraxellaceae</taxon>
        <taxon>Acinetobacter</taxon>
    </lineage>
</organism>
<comment type="caution">
    <text evidence="7">The sequence shown here is derived from an EMBL/GenBank/DDBJ whole genome shotgun (WGS) entry which is preliminary data.</text>
</comment>
<comment type="subcellular location">
    <subcellularLocation>
        <location evidence="5">Cytoplasm</location>
    </subcellularLocation>
</comment>
<keyword evidence="5" id="KW-0963">Cytoplasm</keyword>
<evidence type="ECO:0000313" key="7">
    <source>
        <dbReference type="EMBL" id="MEB5476705.1"/>
    </source>
</evidence>